<organism evidence="8 9">
    <name type="scientific">Candidatus Pedobacter colombiensis</name>
    <dbReference type="NCBI Taxonomy" id="3121371"/>
    <lineage>
        <taxon>Bacteria</taxon>
        <taxon>Pseudomonadati</taxon>
        <taxon>Bacteroidota</taxon>
        <taxon>Sphingobacteriia</taxon>
        <taxon>Sphingobacteriales</taxon>
        <taxon>Sphingobacteriaceae</taxon>
        <taxon>Pedobacter</taxon>
    </lineage>
</organism>
<dbReference type="InterPro" id="IPR012944">
    <property type="entry name" value="SusD_RagB_dom"/>
</dbReference>
<reference evidence="8" key="1">
    <citation type="submission" date="2023-03" db="EMBL/GenBank/DDBJ databases">
        <title>Andean soil-derived lignocellulolytic bacterial consortium as a source of novel taxa and putative plastic-active enzymes.</title>
        <authorList>
            <person name="Diaz-Garcia L."/>
            <person name="Chuvochina M."/>
            <person name="Feuerriegel G."/>
            <person name="Bunk B."/>
            <person name="Sproer C."/>
            <person name="Streit W.R."/>
            <person name="Rodriguez L.M."/>
            <person name="Overmann J."/>
            <person name="Jimenez D.J."/>
        </authorList>
    </citation>
    <scope>NUCLEOTIDE SEQUENCE</scope>
    <source>
        <strain evidence="8">MAG 3858</strain>
    </source>
</reference>
<protein>
    <submittedName>
        <fullName evidence="8">RagB/SusD family nutrient uptake outer membrane protein</fullName>
    </submittedName>
</protein>
<evidence type="ECO:0000256" key="3">
    <source>
        <dbReference type="ARBA" id="ARBA00022729"/>
    </source>
</evidence>
<evidence type="ECO:0000313" key="9">
    <source>
        <dbReference type="Proteomes" id="UP001214530"/>
    </source>
</evidence>
<feature type="domain" description="RagB/SusD" evidence="6">
    <location>
        <begin position="503"/>
        <end position="602"/>
    </location>
</feature>
<dbReference type="SUPFAM" id="SSF48452">
    <property type="entry name" value="TPR-like"/>
    <property type="match status" value="1"/>
</dbReference>
<keyword evidence="3" id="KW-0732">Signal</keyword>
<comment type="subcellular location">
    <subcellularLocation>
        <location evidence="1">Cell outer membrane</location>
    </subcellularLocation>
</comment>
<dbReference type="InterPro" id="IPR011990">
    <property type="entry name" value="TPR-like_helical_dom_sf"/>
</dbReference>
<comment type="similarity">
    <text evidence="2">Belongs to the SusD family.</text>
</comment>
<keyword evidence="5" id="KW-0998">Cell outer membrane</keyword>
<dbReference type="Pfam" id="PF14322">
    <property type="entry name" value="SusD-like_3"/>
    <property type="match status" value="1"/>
</dbReference>
<gene>
    <name evidence="8" type="ORF">P0Y49_14795</name>
</gene>
<dbReference type="Proteomes" id="UP001214530">
    <property type="component" value="Chromosome"/>
</dbReference>
<proteinExistence type="inferred from homology"/>
<feature type="domain" description="SusD-like N-terminal" evidence="7">
    <location>
        <begin position="23"/>
        <end position="218"/>
    </location>
</feature>
<evidence type="ECO:0000256" key="2">
    <source>
        <dbReference type="ARBA" id="ARBA00006275"/>
    </source>
</evidence>
<sequence length="602" mass="66523">MKRILYSIAILGMALTSSSCKKFLNPSPTDFSAPKDFFRNEAEVNGALTGIYDVLGKSATYGRYMFYEMDVADDSFINLSNWTQDLGLYNYSPSDTKLTDSWTALYNGINRANMLIENIDKAVMDKEKKKIALGEAIFLRAYYHFILTNNWGNVPLKTASTKSGFEVNYKNSPYKVNYDFIVSEMEKAADMVAPHRTYTYGSRVTQSVVWGILARVNLKMAGAPLRDVSRYAEVIKWAQKVKQAGHTLNPNYKQVFINMSEKKYDLNEVIWEVEFGKRNGTQVEEGSVGVINGIAANENIGYSYGAKHVTNNFYNSFDSDDLRRDWNINTFSYSADVEGGKVAYSPTQLYNRGDAKWRREYENTAPKFNGTSTINFPILRYSDVLLMLAEAENEVNGVTSIAVDAVNEVKRRAHGKLMAGEVVKSVTITNGGAYTKAPTAVFSGGGGGFGATATVVVSGGKISGVYMISSGSGYTSAPVITLVGGEGAGGAILTPVISKNATNNYDLTAAEKDSPDNLRTAIRKERSLELCFEGLRRFDLVRWGQFYSAMKNYEIEIANTKPATGYDHAIKAAKNVSERDTLFAIPAAELNSNRDINQNKGW</sequence>
<dbReference type="GO" id="GO:0009279">
    <property type="term" value="C:cell outer membrane"/>
    <property type="evidence" value="ECO:0007669"/>
    <property type="project" value="UniProtKB-SubCell"/>
</dbReference>
<evidence type="ECO:0000313" key="8">
    <source>
        <dbReference type="EMBL" id="WEK18061.1"/>
    </source>
</evidence>
<accession>A0AAJ6B613</accession>
<dbReference type="EMBL" id="CP119313">
    <property type="protein sequence ID" value="WEK18061.1"/>
    <property type="molecule type" value="Genomic_DNA"/>
</dbReference>
<evidence type="ECO:0000256" key="4">
    <source>
        <dbReference type="ARBA" id="ARBA00023136"/>
    </source>
</evidence>
<evidence type="ECO:0000259" key="7">
    <source>
        <dbReference type="Pfam" id="PF14322"/>
    </source>
</evidence>
<evidence type="ECO:0000256" key="1">
    <source>
        <dbReference type="ARBA" id="ARBA00004442"/>
    </source>
</evidence>
<dbReference type="InterPro" id="IPR033985">
    <property type="entry name" value="SusD-like_N"/>
</dbReference>
<name>A0AAJ6B613_9SPHI</name>
<evidence type="ECO:0000256" key="5">
    <source>
        <dbReference type="ARBA" id="ARBA00023237"/>
    </source>
</evidence>
<evidence type="ECO:0000259" key="6">
    <source>
        <dbReference type="Pfam" id="PF07980"/>
    </source>
</evidence>
<dbReference type="Pfam" id="PF07980">
    <property type="entry name" value="SusD_RagB"/>
    <property type="match status" value="2"/>
</dbReference>
<dbReference type="Gene3D" id="1.25.40.390">
    <property type="match status" value="1"/>
</dbReference>
<keyword evidence="4" id="KW-0472">Membrane</keyword>
<feature type="domain" description="RagB/SusD" evidence="6">
    <location>
        <begin position="356"/>
        <end position="413"/>
    </location>
</feature>
<dbReference type="AlphaFoldDB" id="A0AAJ6B613"/>
<dbReference type="PROSITE" id="PS51257">
    <property type="entry name" value="PROKAR_LIPOPROTEIN"/>
    <property type="match status" value="1"/>
</dbReference>